<dbReference type="OrthoDB" id="2590867at2759"/>
<feature type="compositionally biased region" description="Basic and acidic residues" evidence="1">
    <location>
        <begin position="76"/>
        <end position="85"/>
    </location>
</feature>
<proteinExistence type="predicted"/>
<reference evidence="2 3" key="1">
    <citation type="submission" date="2018-02" db="EMBL/GenBank/DDBJ databases">
        <title>The genomes of Aspergillus section Nigri reveals drivers in fungal speciation.</title>
        <authorList>
            <consortium name="DOE Joint Genome Institute"/>
            <person name="Vesth T.C."/>
            <person name="Nybo J."/>
            <person name="Theobald S."/>
            <person name="Brandl J."/>
            <person name="Frisvad J.C."/>
            <person name="Nielsen K.F."/>
            <person name="Lyhne E.K."/>
            <person name="Kogle M.E."/>
            <person name="Kuo A."/>
            <person name="Riley R."/>
            <person name="Clum A."/>
            <person name="Nolan M."/>
            <person name="Lipzen A."/>
            <person name="Salamov A."/>
            <person name="Henrissat B."/>
            <person name="Wiebenga A."/>
            <person name="De vries R.P."/>
            <person name="Grigoriev I.V."/>
            <person name="Mortensen U.H."/>
            <person name="Andersen M.R."/>
            <person name="Baker S.E."/>
        </authorList>
    </citation>
    <scope>NUCLEOTIDE SEQUENCE [LARGE SCALE GENOMIC DNA]</scope>
    <source>
        <strain evidence="2 3">CBS 121593</strain>
    </source>
</reference>
<evidence type="ECO:0000256" key="1">
    <source>
        <dbReference type="SAM" id="MobiDB-lite"/>
    </source>
</evidence>
<evidence type="ECO:0000313" key="3">
    <source>
        <dbReference type="Proteomes" id="UP000249402"/>
    </source>
</evidence>
<dbReference type="RefSeq" id="XP_025569404.1">
    <property type="nucleotide sequence ID" value="XM_025722372.1"/>
</dbReference>
<organism evidence="2 3">
    <name type="scientific">Aspergillus ibericus CBS 121593</name>
    <dbReference type="NCBI Taxonomy" id="1448316"/>
    <lineage>
        <taxon>Eukaryota</taxon>
        <taxon>Fungi</taxon>
        <taxon>Dikarya</taxon>
        <taxon>Ascomycota</taxon>
        <taxon>Pezizomycotina</taxon>
        <taxon>Eurotiomycetes</taxon>
        <taxon>Eurotiomycetidae</taxon>
        <taxon>Eurotiales</taxon>
        <taxon>Aspergillaceae</taxon>
        <taxon>Aspergillus</taxon>
        <taxon>Aspergillus subgen. Circumdati</taxon>
    </lineage>
</organism>
<gene>
    <name evidence="2" type="ORF">BO80DRAFT_460068</name>
</gene>
<dbReference type="VEuPathDB" id="FungiDB:BO80DRAFT_460068"/>
<dbReference type="EMBL" id="KZ824504">
    <property type="protein sequence ID" value="RAK95076.1"/>
    <property type="molecule type" value="Genomic_DNA"/>
</dbReference>
<evidence type="ECO:0000313" key="2">
    <source>
        <dbReference type="EMBL" id="RAK95076.1"/>
    </source>
</evidence>
<dbReference type="GeneID" id="37227237"/>
<keyword evidence="3" id="KW-1185">Reference proteome</keyword>
<protein>
    <submittedName>
        <fullName evidence="2">Uncharacterized protein</fullName>
    </submittedName>
</protein>
<dbReference type="Proteomes" id="UP000249402">
    <property type="component" value="Unassembled WGS sequence"/>
</dbReference>
<sequence length="85" mass="9399">MTDQPPVGRDFLDAKNVEPIDQNDSDLDESASQPRFSGPGANTTAPSTSKPHSNKLLNKLDPRYDSDILEATSQDQQREQRRGSD</sequence>
<feature type="region of interest" description="Disordered" evidence="1">
    <location>
        <begin position="1"/>
        <end position="85"/>
    </location>
</feature>
<accession>A0A395GIP7</accession>
<feature type="compositionally biased region" description="Polar residues" evidence="1">
    <location>
        <begin position="30"/>
        <end position="51"/>
    </location>
</feature>
<dbReference type="AlphaFoldDB" id="A0A395GIP7"/>
<name>A0A395GIP7_9EURO</name>